<dbReference type="InterPro" id="IPR051678">
    <property type="entry name" value="AGP_Transferase"/>
</dbReference>
<dbReference type="Pfam" id="PF01636">
    <property type="entry name" value="APH"/>
    <property type="match status" value="1"/>
</dbReference>
<keyword evidence="3" id="KW-1185">Reference proteome</keyword>
<evidence type="ECO:0000313" key="2">
    <source>
        <dbReference type="EMBL" id="MFC1402880.1"/>
    </source>
</evidence>
<dbReference type="InterPro" id="IPR041726">
    <property type="entry name" value="ACAD10_11_N"/>
</dbReference>
<dbReference type="Gene3D" id="3.90.1200.10">
    <property type="match status" value="1"/>
</dbReference>
<dbReference type="Proteomes" id="UP001592528">
    <property type="component" value="Unassembled WGS sequence"/>
</dbReference>
<dbReference type="RefSeq" id="WP_051725597.1">
    <property type="nucleotide sequence ID" value="NZ_JBHEZZ010000008.1"/>
</dbReference>
<dbReference type="CDD" id="cd05154">
    <property type="entry name" value="ACAD10_11_N-like"/>
    <property type="match status" value="1"/>
</dbReference>
<comment type="caution">
    <text evidence="2">The sequence shown here is derived from an EMBL/GenBank/DDBJ whole genome shotgun (WGS) entry which is preliminary data.</text>
</comment>
<proteinExistence type="predicted"/>
<protein>
    <submittedName>
        <fullName evidence="2">Phosphotransferase family protein</fullName>
    </submittedName>
</protein>
<organism evidence="2 3">
    <name type="scientific">Streptacidiphilus cavernicola</name>
    <dbReference type="NCBI Taxonomy" id="3342716"/>
    <lineage>
        <taxon>Bacteria</taxon>
        <taxon>Bacillati</taxon>
        <taxon>Actinomycetota</taxon>
        <taxon>Actinomycetes</taxon>
        <taxon>Kitasatosporales</taxon>
        <taxon>Streptomycetaceae</taxon>
        <taxon>Streptacidiphilus</taxon>
    </lineage>
</organism>
<evidence type="ECO:0000313" key="3">
    <source>
        <dbReference type="Proteomes" id="UP001592528"/>
    </source>
</evidence>
<feature type="domain" description="Aminoglycoside phosphotransferase" evidence="1">
    <location>
        <begin position="45"/>
        <end position="276"/>
    </location>
</feature>
<dbReference type="PANTHER" id="PTHR21310:SF40">
    <property type="entry name" value="AMINOGLYCOSIDE PHOSPHOTRANSFERASE DOMAIN-CONTAINING PROTEIN-RELATED"/>
    <property type="match status" value="1"/>
</dbReference>
<gene>
    <name evidence="2" type="ORF">ACEZDJ_16445</name>
</gene>
<evidence type="ECO:0000259" key="1">
    <source>
        <dbReference type="Pfam" id="PF01636"/>
    </source>
</evidence>
<dbReference type="Gene3D" id="3.30.200.20">
    <property type="entry name" value="Phosphorylase Kinase, domain 1"/>
    <property type="match status" value="1"/>
</dbReference>
<dbReference type="InterPro" id="IPR011009">
    <property type="entry name" value="Kinase-like_dom_sf"/>
</dbReference>
<dbReference type="EMBL" id="JBHEZZ010000008">
    <property type="protein sequence ID" value="MFC1402880.1"/>
    <property type="molecule type" value="Genomic_DNA"/>
</dbReference>
<dbReference type="PANTHER" id="PTHR21310">
    <property type="entry name" value="AMINOGLYCOSIDE PHOSPHOTRANSFERASE-RELATED-RELATED"/>
    <property type="match status" value="1"/>
</dbReference>
<accession>A0ABV6UN58</accession>
<dbReference type="SUPFAM" id="SSF56112">
    <property type="entry name" value="Protein kinase-like (PK-like)"/>
    <property type="match status" value="1"/>
</dbReference>
<name>A0ABV6UN58_9ACTN</name>
<dbReference type="InterPro" id="IPR002575">
    <property type="entry name" value="Aminoglycoside_PTrfase"/>
</dbReference>
<reference evidence="2 3" key="1">
    <citation type="submission" date="2024-09" db="EMBL/GenBank/DDBJ databases">
        <authorList>
            <person name="Lee S.D."/>
        </authorList>
    </citation>
    <scope>NUCLEOTIDE SEQUENCE [LARGE SCALE GENOMIC DNA]</scope>
    <source>
        <strain evidence="2 3">N1-5</strain>
    </source>
</reference>
<sequence length="381" mass="42621">MPAAPQAPRPRTTTRDPAELQRRLAAWVAGWLPGATVGGLTVPPSNGMSSETVLFDLRRPDGTVQPCVLRLAADTNAYAVFPRYDMERQYRAIRLVAERTKVPVPRLLRLETDPAPLGATGFVMERLEGRVPPDVMPYTYGGNWLFDAAPAERAHLEQATLEVLAGLHAVPAEDAAFLAPTAAHGSFRSPLRRHVDEQREYYAWVVEGRPRSPLIERAFARLEQLWPQDEGPTVLSWGDARVGNIVYQGFDPVGVLDWEMASVGPRELDLAWLIFLHRFFQDLTEGSGLPGMPDFLEPDRICARYAELTGHTPRDMEFHLLYAALRHAVVMLRIGYRQLHFGEAEAPADPDRLIMHRARLEQLVEAAQPGRREPGSDGHRP</sequence>